<accession>A0ACC1MFJ7</accession>
<keyword evidence="2" id="KW-1185">Reference proteome</keyword>
<name>A0ACC1MFJ7_9HYPO</name>
<evidence type="ECO:0000313" key="1">
    <source>
        <dbReference type="EMBL" id="KAJ2965609.1"/>
    </source>
</evidence>
<comment type="caution">
    <text evidence="1">The sequence shown here is derived from an EMBL/GenBank/DDBJ whole genome shotgun (WGS) entry which is preliminary data.</text>
</comment>
<sequence>MSPQTLIHATSIVDQLAVLGDGVEIGPFCQVGPRVHIGSGTRLLSGVTIVSDSVIGSGCIIYPNAVLGAEAPHQQQQQQQQLRRQQHTGRHIVIGNNCVIREGVTVHQPTNDAGVPTTVGDQCVLMANSHVAHDCVLGSNVILVNGVLLAGHVTIGNNTTVSGASGVAQRVHIGECAFISAGTFVNRDVLPFSMVMGMRARTRGVAVMRLRRLGWSAGKIQKLAHGLEMVFQGDAKGVEKLLGDEEVKNELGLVVALLKTSKNGICPPDTLAISGRVNRL</sequence>
<organism evidence="1 2">
    <name type="scientific">Zarea fungicola</name>
    <dbReference type="NCBI Taxonomy" id="93591"/>
    <lineage>
        <taxon>Eukaryota</taxon>
        <taxon>Fungi</taxon>
        <taxon>Dikarya</taxon>
        <taxon>Ascomycota</taxon>
        <taxon>Pezizomycotina</taxon>
        <taxon>Sordariomycetes</taxon>
        <taxon>Hypocreomycetidae</taxon>
        <taxon>Hypocreales</taxon>
        <taxon>Cordycipitaceae</taxon>
        <taxon>Zarea</taxon>
    </lineage>
</organism>
<gene>
    <name evidence="1" type="ORF">NQ176_g10533</name>
</gene>
<evidence type="ECO:0000313" key="2">
    <source>
        <dbReference type="Proteomes" id="UP001143910"/>
    </source>
</evidence>
<protein>
    <submittedName>
        <fullName evidence="1">Uncharacterized protein</fullName>
    </submittedName>
</protein>
<reference evidence="1" key="1">
    <citation type="submission" date="2022-08" db="EMBL/GenBank/DDBJ databases">
        <title>Genome Sequence of Lecanicillium fungicola.</title>
        <authorList>
            <person name="Buettner E."/>
        </authorList>
    </citation>
    <scope>NUCLEOTIDE SEQUENCE</scope>
    <source>
        <strain evidence="1">Babe33</strain>
    </source>
</reference>
<dbReference type="Proteomes" id="UP001143910">
    <property type="component" value="Unassembled WGS sequence"/>
</dbReference>
<proteinExistence type="predicted"/>
<dbReference type="EMBL" id="JANJQO010002917">
    <property type="protein sequence ID" value="KAJ2965609.1"/>
    <property type="molecule type" value="Genomic_DNA"/>
</dbReference>